<comment type="caution">
    <text evidence="2">The sequence shown here is derived from an EMBL/GenBank/DDBJ whole genome shotgun (WGS) entry which is preliminary data.</text>
</comment>
<evidence type="ECO:0000256" key="1">
    <source>
        <dbReference type="SAM" id="MobiDB-lite"/>
    </source>
</evidence>
<dbReference type="AlphaFoldDB" id="A0A9X9WFA7"/>
<dbReference type="EMBL" id="JAAEDK010000013">
    <property type="protein sequence ID" value="MBR0659017.1"/>
    <property type="molecule type" value="Genomic_DNA"/>
</dbReference>
<evidence type="ECO:0000313" key="2">
    <source>
        <dbReference type="EMBL" id="MBR0659017.1"/>
    </source>
</evidence>
<protein>
    <submittedName>
        <fullName evidence="2">Uncharacterized protein</fullName>
    </submittedName>
</protein>
<dbReference type="InterPro" id="IPR045510">
    <property type="entry name" value="DUF6481"/>
</dbReference>
<reference evidence="2" key="2">
    <citation type="journal article" date="2021" name="Syst. Appl. Microbiol.">
        <title>Roseomonas hellenica sp. nov., isolated from roots of wild-growing Alkanna tinctoria.</title>
        <authorList>
            <person name="Rat A."/>
            <person name="Naranjo H.D."/>
            <person name="Lebbe L."/>
            <person name="Cnockaert M."/>
            <person name="Krigas N."/>
            <person name="Grigoriadou K."/>
            <person name="Maloupa E."/>
            <person name="Willems A."/>
        </authorList>
    </citation>
    <scope>NUCLEOTIDE SEQUENCE</scope>
    <source>
        <strain evidence="2">LMG 31161</strain>
    </source>
</reference>
<dbReference type="Pfam" id="PF20089">
    <property type="entry name" value="DUF6481"/>
    <property type="match status" value="1"/>
</dbReference>
<gene>
    <name evidence="2" type="ORF">GXW75_07145</name>
</gene>
<accession>A0A9X9WFA7</accession>
<name>A0A9X9WFA7_9PROT</name>
<feature type="compositionally biased region" description="Basic and acidic residues" evidence="1">
    <location>
        <begin position="22"/>
        <end position="35"/>
    </location>
</feature>
<proteinExistence type="predicted"/>
<organism evidence="2 3">
    <name type="scientific">Neoroseomonas oryzicola</name>
    <dbReference type="NCBI Taxonomy" id="535904"/>
    <lineage>
        <taxon>Bacteria</taxon>
        <taxon>Pseudomonadati</taxon>
        <taxon>Pseudomonadota</taxon>
        <taxon>Alphaproteobacteria</taxon>
        <taxon>Acetobacterales</taxon>
        <taxon>Acetobacteraceae</taxon>
        <taxon>Neoroseomonas</taxon>
    </lineage>
</organism>
<feature type="region of interest" description="Disordered" evidence="1">
    <location>
        <begin position="1"/>
        <end position="37"/>
    </location>
</feature>
<evidence type="ECO:0000313" key="3">
    <source>
        <dbReference type="Proteomes" id="UP001138708"/>
    </source>
</evidence>
<reference evidence="2" key="1">
    <citation type="submission" date="2020-01" db="EMBL/GenBank/DDBJ databases">
        <authorList>
            <person name="Rat A."/>
        </authorList>
    </citation>
    <scope>NUCLEOTIDE SEQUENCE</scope>
    <source>
        <strain evidence="2">LMG 31161</strain>
    </source>
</reference>
<feature type="non-terminal residue" evidence="2">
    <location>
        <position position="74"/>
    </location>
</feature>
<sequence length="74" mass="8220">MQGLKRDDFNSRRDAAAAARKAMMDRFRAQPKPDDPVVQERLAQQRAVAEAREVRRAQREAERAAAAEAAAAEA</sequence>
<dbReference type="Proteomes" id="UP001138708">
    <property type="component" value="Unassembled WGS sequence"/>
</dbReference>
<feature type="compositionally biased region" description="Basic and acidic residues" evidence="1">
    <location>
        <begin position="1"/>
        <end position="15"/>
    </location>
</feature>
<dbReference type="RefSeq" id="WP_246525828.1">
    <property type="nucleotide sequence ID" value="NZ_JAAEDK010000013.1"/>
</dbReference>